<dbReference type="KEGG" id="mgg:MPLG2_0141"/>
<evidence type="ECO:0000256" key="1">
    <source>
        <dbReference type="SAM" id="MobiDB-lite"/>
    </source>
</evidence>
<protein>
    <submittedName>
        <fullName evidence="2">Uncharacterized protein</fullName>
    </submittedName>
</protein>
<reference evidence="2 3" key="1">
    <citation type="submission" date="2018-02" db="EMBL/GenBank/DDBJ databases">
        <authorList>
            <person name="Cohen D.B."/>
            <person name="Kent A.D."/>
        </authorList>
    </citation>
    <scope>NUCLEOTIDE SEQUENCE [LARGE SCALE GENOMIC DNA]</scope>
    <source>
        <strain evidence="2">1</strain>
    </source>
</reference>
<keyword evidence="3" id="KW-1185">Reference proteome</keyword>
<feature type="compositionally biased region" description="Basic and acidic residues" evidence="1">
    <location>
        <begin position="75"/>
        <end position="84"/>
    </location>
</feature>
<gene>
    <name evidence="2" type="ORF">MPLG2_0141</name>
</gene>
<organism evidence="2 3">
    <name type="scientific">Micropruina glycogenica</name>
    <dbReference type="NCBI Taxonomy" id="75385"/>
    <lineage>
        <taxon>Bacteria</taxon>
        <taxon>Bacillati</taxon>
        <taxon>Actinomycetota</taxon>
        <taxon>Actinomycetes</taxon>
        <taxon>Propionibacteriales</taxon>
        <taxon>Nocardioidaceae</taxon>
        <taxon>Micropruina</taxon>
    </lineage>
</organism>
<name>A0A2N9JAI1_9ACTN</name>
<dbReference type="AlphaFoldDB" id="A0A2N9JAI1"/>
<dbReference type="Proteomes" id="UP000238164">
    <property type="component" value="Chromosome 1"/>
</dbReference>
<proteinExistence type="predicted"/>
<dbReference type="EMBL" id="LT985188">
    <property type="protein sequence ID" value="SPD85177.1"/>
    <property type="molecule type" value="Genomic_DNA"/>
</dbReference>
<accession>A0A2N9JAI1</accession>
<feature type="compositionally biased region" description="Basic and acidic residues" evidence="1">
    <location>
        <begin position="101"/>
        <end position="112"/>
    </location>
</feature>
<sequence>MVELVETTAGRACRDPACEIPASAGMTKEPVTGGDAGVRANSAAEPAKPVRLTRAGRAAVPLRGKRLIQNGLEKQALDQREGSRQARPTGRVSTGSTNGKGLDELDQRDGSRRARPTGWVSTSWPWPTDRLGAGCA</sequence>
<feature type="region of interest" description="Disordered" evidence="1">
    <location>
        <begin position="24"/>
        <end position="136"/>
    </location>
</feature>
<evidence type="ECO:0000313" key="2">
    <source>
        <dbReference type="EMBL" id="SPD85177.1"/>
    </source>
</evidence>
<evidence type="ECO:0000313" key="3">
    <source>
        <dbReference type="Proteomes" id="UP000238164"/>
    </source>
</evidence>